<evidence type="ECO:0000256" key="9">
    <source>
        <dbReference type="ARBA" id="ARBA00022617"/>
    </source>
</evidence>
<evidence type="ECO:0000256" key="11">
    <source>
        <dbReference type="ARBA" id="ARBA00022723"/>
    </source>
</evidence>
<keyword evidence="8 16" id="KW-0816">Tricarboxylic acid cycle</keyword>
<dbReference type="Pfam" id="PF01127">
    <property type="entry name" value="Sdh_cyt"/>
    <property type="match status" value="1"/>
</dbReference>
<keyword evidence="15 16" id="KW-0472">Membrane</keyword>
<sequence>MVSNASALGRNGVHEWLLVRASAIVICLYIIYMLGFIILSDTQTYETWRGFFALPMTKVFTLLALLSILIHTWIGMWQVLTDYIKYLPLRLLLQLAIVITLLVYLLYGTVVVWGA</sequence>
<dbReference type="GO" id="GO:0005886">
    <property type="term" value="C:plasma membrane"/>
    <property type="evidence" value="ECO:0007669"/>
    <property type="project" value="UniProtKB-SubCell"/>
</dbReference>
<feature type="binding site" description="axial binding residue" evidence="18">
    <location>
        <position position="71"/>
    </location>
    <ligand>
        <name>heme</name>
        <dbReference type="ChEBI" id="CHEBI:30413"/>
        <note>ligand shared with second transmembrane subunit</note>
    </ligand>
    <ligandPart>
        <name>Fe</name>
        <dbReference type="ChEBI" id="CHEBI:18248"/>
    </ligandPart>
</feature>
<dbReference type="EMBL" id="SMCR01000003">
    <property type="protein sequence ID" value="TCV98009.1"/>
    <property type="molecule type" value="Genomic_DNA"/>
</dbReference>
<comment type="subcellular location">
    <subcellularLocation>
        <location evidence="2 16">Cell inner membrane</location>
        <topology evidence="2 16">Multi-pass membrane protein</topology>
    </subcellularLocation>
</comment>
<dbReference type="Gene3D" id="1.20.1300.10">
    <property type="entry name" value="Fumarate reductase/succinate dehydrogenase, transmembrane subunit"/>
    <property type="match status" value="1"/>
</dbReference>
<name>A0A4V2W517_9GAMM</name>
<keyword evidence="11 18" id="KW-0479">Metal-binding</keyword>
<evidence type="ECO:0000313" key="21">
    <source>
        <dbReference type="Proteomes" id="UP000295719"/>
    </source>
</evidence>
<evidence type="ECO:0000256" key="14">
    <source>
        <dbReference type="ARBA" id="ARBA00023004"/>
    </source>
</evidence>
<dbReference type="InterPro" id="IPR000701">
    <property type="entry name" value="SuccDH_FuR_B_TM-su"/>
</dbReference>
<dbReference type="GO" id="GO:0009055">
    <property type="term" value="F:electron transfer activity"/>
    <property type="evidence" value="ECO:0007669"/>
    <property type="project" value="TreeGrafter"/>
</dbReference>
<gene>
    <name evidence="20" type="ORF">EDC52_10391</name>
</gene>
<dbReference type="GO" id="GO:0046872">
    <property type="term" value="F:metal ion binding"/>
    <property type="evidence" value="ECO:0007669"/>
    <property type="project" value="UniProtKB-KW"/>
</dbReference>
<feature type="transmembrane region" description="Helical" evidence="19">
    <location>
        <begin position="92"/>
        <end position="113"/>
    </location>
</feature>
<keyword evidence="21" id="KW-1185">Reference proteome</keyword>
<evidence type="ECO:0000256" key="5">
    <source>
        <dbReference type="ARBA" id="ARBA00022448"/>
    </source>
</evidence>
<comment type="cofactor">
    <cofactor evidence="18">
        <name>heme</name>
        <dbReference type="ChEBI" id="CHEBI:30413"/>
    </cofactor>
    <text evidence="18">The heme is bound between the two transmembrane subunits.</text>
</comment>
<evidence type="ECO:0000256" key="16">
    <source>
        <dbReference type="PIRNR" id="PIRNR000169"/>
    </source>
</evidence>
<keyword evidence="14 18" id="KW-0408">Iron</keyword>
<evidence type="ECO:0000256" key="1">
    <source>
        <dbReference type="ARBA" id="ARBA00004050"/>
    </source>
</evidence>
<comment type="pathway">
    <text evidence="3 16">Carbohydrate metabolism; tricarboxylic acid cycle.</text>
</comment>
<evidence type="ECO:0000256" key="18">
    <source>
        <dbReference type="PIRSR" id="PIRSR000169-2"/>
    </source>
</evidence>
<proteinExistence type="predicted"/>
<dbReference type="Proteomes" id="UP000295719">
    <property type="component" value="Unassembled WGS sequence"/>
</dbReference>
<protein>
    <recommendedName>
        <fullName evidence="4 16">Succinate dehydrogenase hydrophobic membrane anchor subunit</fullName>
    </recommendedName>
</protein>
<evidence type="ECO:0000313" key="20">
    <source>
        <dbReference type="EMBL" id="TCV98009.1"/>
    </source>
</evidence>
<keyword evidence="6 16" id="KW-1003">Cell membrane</keyword>
<accession>A0A4V2W517</accession>
<dbReference type="PIRSF" id="PIRSF000169">
    <property type="entry name" value="SDH_D"/>
    <property type="match status" value="1"/>
</dbReference>
<organism evidence="20 21">
    <name type="scientific">Biostraticola tofi</name>
    <dbReference type="NCBI Taxonomy" id="466109"/>
    <lineage>
        <taxon>Bacteria</taxon>
        <taxon>Pseudomonadati</taxon>
        <taxon>Pseudomonadota</taxon>
        <taxon>Gammaproteobacteria</taxon>
        <taxon>Enterobacterales</taxon>
        <taxon>Bruguierivoracaceae</taxon>
        <taxon>Biostraticola</taxon>
    </lineage>
</organism>
<dbReference type="InterPro" id="IPR034804">
    <property type="entry name" value="SQR/QFR_C/D"/>
</dbReference>
<evidence type="ECO:0000256" key="19">
    <source>
        <dbReference type="SAM" id="Phobius"/>
    </source>
</evidence>
<comment type="function">
    <text evidence="1 16">Membrane-anchoring subunit of succinate dehydrogenase (SDH).</text>
</comment>
<evidence type="ECO:0000256" key="6">
    <source>
        <dbReference type="ARBA" id="ARBA00022475"/>
    </source>
</evidence>
<dbReference type="OrthoDB" id="5612767at2"/>
<evidence type="ECO:0000256" key="4">
    <source>
        <dbReference type="ARBA" id="ARBA00019425"/>
    </source>
</evidence>
<evidence type="ECO:0000256" key="8">
    <source>
        <dbReference type="ARBA" id="ARBA00022532"/>
    </source>
</evidence>
<dbReference type="RefSeq" id="WP_131864780.1">
    <property type="nucleotide sequence ID" value="NZ_SMCR01000003.1"/>
</dbReference>
<evidence type="ECO:0000256" key="13">
    <source>
        <dbReference type="ARBA" id="ARBA00022989"/>
    </source>
</evidence>
<feature type="transmembrane region" description="Helical" evidence="19">
    <location>
        <begin position="59"/>
        <end position="80"/>
    </location>
</feature>
<keyword evidence="13 19" id="KW-1133">Transmembrane helix</keyword>
<dbReference type="NCBIfam" id="NF007022">
    <property type="entry name" value="PRK09488.1"/>
    <property type="match status" value="1"/>
</dbReference>
<evidence type="ECO:0000256" key="2">
    <source>
        <dbReference type="ARBA" id="ARBA00004429"/>
    </source>
</evidence>
<dbReference type="SUPFAM" id="SSF81343">
    <property type="entry name" value="Fumarate reductase respiratory complex transmembrane subunits"/>
    <property type="match status" value="1"/>
</dbReference>
<keyword evidence="12 16" id="KW-0249">Electron transport</keyword>
<dbReference type="GO" id="GO:0006099">
    <property type="term" value="P:tricarboxylic acid cycle"/>
    <property type="evidence" value="ECO:0007669"/>
    <property type="project" value="UniProtKB-UniRule"/>
</dbReference>
<keyword evidence="10 19" id="KW-0812">Transmembrane</keyword>
<dbReference type="AlphaFoldDB" id="A0A4V2W517"/>
<dbReference type="CDD" id="cd03494">
    <property type="entry name" value="SQR_TypeC_SdhD"/>
    <property type="match status" value="1"/>
</dbReference>
<keyword evidence="5 16" id="KW-0813">Transport</keyword>
<dbReference type="UniPathway" id="UPA00223"/>
<evidence type="ECO:0000256" key="17">
    <source>
        <dbReference type="PIRSR" id="PIRSR000169-1"/>
    </source>
</evidence>
<dbReference type="GO" id="GO:0017004">
    <property type="term" value="P:cytochrome complex assembly"/>
    <property type="evidence" value="ECO:0007669"/>
    <property type="project" value="TreeGrafter"/>
</dbReference>
<keyword evidence="7 16" id="KW-0997">Cell inner membrane</keyword>
<dbReference type="InterPro" id="IPR014312">
    <property type="entry name" value="Succ_DH_anchor"/>
</dbReference>
<reference evidence="20 21" key="1">
    <citation type="submission" date="2019-03" db="EMBL/GenBank/DDBJ databases">
        <title>Genomic Encyclopedia of Type Strains, Phase IV (KMG-IV): sequencing the most valuable type-strain genomes for metagenomic binning, comparative biology and taxonomic classification.</title>
        <authorList>
            <person name="Goeker M."/>
        </authorList>
    </citation>
    <scope>NUCLEOTIDE SEQUENCE [LARGE SCALE GENOMIC DNA]</scope>
    <source>
        <strain evidence="20 21">DSM 19580</strain>
    </source>
</reference>
<dbReference type="GO" id="GO:0020037">
    <property type="term" value="F:heme binding"/>
    <property type="evidence" value="ECO:0007669"/>
    <property type="project" value="InterPro"/>
</dbReference>
<evidence type="ECO:0000256" key="12">
    <source>
        <dbReference type="ARBA" id="ARBA00022982"/>
    </source>
</evidence>
<dbReference type="PANTHER" id="PTHR38689">
    <property type="entry name" value="SUCCINATE DEHYDROGENASE HYDROPHOBIC MEMBRANE ANCHOR SUBUNIT"/>
    <property type="match status" value="1"/>
</dbReference>
<feature type="transmembrane region" description="Helical" evidence="19">
    <location>
        <begin position="17"/>
        <end position="39"/>
    </location>
</feature>
<evidence type="ECO:0000256" key="3">
    <source>
        <dbReference type="ARBA" id="ARBA00005163"/>
    </source>
</evidence>
<keyword evidence="9 18" id="KW-0349">Heme</keyword>
<dbReference type="NCBIfam" id="TIGR02968">
    <property type="entry name" value="succ_dehyd_anc"/>
    <property type="match status" value="1"/>
</dbReference>
<comment type="caution">
    <text evidence="20">The sequence shown here is derived from an EMBL/GenBank/DDBJ whole genome shotgun (WGS) entry which is preliminary data.</text>
</comment>
<evidence type="ECO:0000256" key="7">
    <source>
        <dbReference type="ARBA" id="ARBA00022519"/>
    </source>
</evidence>
<evidence type="ECO:0000256" key="10">
    <source>
        <dbReference type="ARBA" id="ARBA00022692"/>
    </source>
</evidence>
<evidence type="ECO:0000256" key="15">
    <source>
        <dbReference type="ARBA" id="ARBA00023136"/>
    </source>
</evidence>
<feature type="binding site" evidence="17">
    <location>
        <position position="83"/>
    </location>
    <ligand>
        <name>a ubiquinone</name>
        <dbReference type="ChEBI" id="CHEBI:16389"/>
    </ligand>
</feature>
<dbReference type="PANTHER" id="PTHR38689:SF1">
    <property type="entry name" value="SUCCINATE DEHYDROGENASE HYDROPHOBIC MEMBRANE ANCHOR SUBUNIT"/>
    <property type="match status" value="1"/>
</dbReference>